<dbReference type="InterPro" id="IPR048365">
    <property type="entry name" value="TNP-like_RNaseH_N"/>
</dbReference>
<dbReference type="Pfam" id="PF21787">
    <property type="entry name" value="TNP-like_RNaseH_N"/>
    <property type="match status" value="1"/>
</dbReference>
<dbReference type="Proteomes" id="UP000694844">
    <property type="component" value="Chromosome 7"/>
</dbReference>
<protein>
    <submittedName>
        <fullName evidence="3">Uncharacterized protein LOC111103526</fullName>
    </submittedName>
</protein>
<dbReference type="KEGG" id="cvn:111103526"/>
<dbReference type="RefSeq" id="XP_022292571.1">
    <property type="nucleotide sequence ID" value="XM_022436863.1"/>
</dbReference>
<dbReference type="GeneID" id="111103526"/>
<organism evidence="2 3">
    <name type="scientific">Crassostrea virginica</name>
    <name type="common">Eastern oyster</name>
    <dbReference type="NCBI Taxonomy" id="6565"/>
    <lineage>
        <taxon>Eukaryota</taxon>
        <taxon>Metazoa</taxon>
        <taxon>Spiralia</taxon>
        <taxon>Lophotrochozoa</taxon>
        <taxon>Mollusca</taxon>
        <taxon>Bivalvia</taxon>
        <taxon>Autobranchia</taxon>
        <taxon>Pteriomorphia</taxon>
        <taxon>Ostreida</taxon>
        <taxon>Ostreoidea</taxon>
        <taxon>Ostreidae</taxon>
        <taxon>Crassostrea</taxon>
    </lineage>
</organism>
<reference evidence="3" key="1">
    <citation type="submission" date="2025-08" db="UniProtKB">
        <authorList>
            <consortium name="RefSeq"/>
        </authorList>
    </citation>
    <scope>IDENTIFICATION</scope>
    <source>
        <tissue evidence="3">Whole sample</tissue>
    </source>
</reference>
<sequence>MDTTNNNIAILCQGEKKATLATHVLQLVFHGLTGFRWPVAYFGSSTATAYQLYNVFWKCVDVLDEKGFTVDYVMMDGASTNRSFVNMLFDSNPREKLFQFPDVYDRNHSICAIQDIMHVLKRVRNNIESSKLEHKEK</sequence>
<keyword evidence="2" id="KW-1185">Reference proteome</keyword>
<name>A0A8B8AND8_CRAVI</name>
<evidence type="ECO:0000259" key="1">
    <source>
        <dbReference type="Pfam" id="PF21787"/>
    </source>
</evidence>
<dbReference type="AlphaFoldDB" id="A0A8B8AND8"/>
<accession>A0A8B8AND8</accession>
<evidence type="ECO:0000313" key="2">
    <source>
        <dbReference type="Proteomes" id="UP000694844"/>
    </source>
</evidence>
<proteinExistence type="predicted"/>
<feature type="domain" description="Transposable element P transposase-like RNase H" evidence="1">
    <location>
        <begin position="15"/>
        <end position="88"/>
    </location>
</feature>
<evidence type="ECO:0000313" key="3">
    <source>
        <dbReference type="RefSeq" id="XP_022292571.1"/>
    </source>
</evidence>
<gene>
    <name evidence="3" type="primary">LOC111103526</name>
</gene>